<evidence type="ECO:0000313" key="3">
    <source>
        <dbReference type="EMBL" id="QOV90021.1"/>
    </source>
</evidence>
<dbReference type="InterPro" id="IPR036677">
    <property type="entry name" value="EutN_CcmL_sf"/>
</dbReference>
<keyword evidence="4" id="KW-1185">Reference proteome</keyword>
<dbReference type="AlphaFoldDB" id="A0A7M2WYU6"/>
<comment type="subcellular location">
    <subcellularLocation>
        <location evidence="1">Bacterial microcompartment</location>
    </subcellularLocation>
</comment>
<gene>
    <name evidence="3" type="ORF">IPV69_01205</name>
</gene>
<protein>
    <submittedName>
        <fullName evidence="3">EutN/CcmL family microcompartment protein</fullName>
    </submittedName>
</protein>
<keyword evidence="2" id="KW-1283">Bacterial microcompartment</keyword>
<evidence type="ECO:0000256" key="1">
    <source>
        <dbReference type="ARBA" id="ARBA00024322"/>
    </source>
</evidence>
<dbReference type="PROSITE" id="PS51932">
    <property type="entry name" value="BMV"/>
    <property type="match status" value="1"/>
</dbReference>
<proteinExistence type="predicted"/>
<dbReference type="GO" id="GO:0031469">
    <property type="term" value="C:bacterial microcompartment"/>
    <property type="evidence" value="ECO:0007669"/>
    <property type="project" value="UniProtKB-SubCell"/>
</dbReference>
<reference evidence="3 4" key="1">
    <citation type="submission" date="2020-10" db="EMBL/GenBank/DDBJ databases">
        <title>Wide distribution of Phycisphaera-like planctomycetes from WD2101 soil group in peatlands and genome analysis of the first cultivated representative.</title>
        <authorList>
            <person name="Dedysh S.N."/>
            <person name="Beletsky A.V."/>
            <person name="Ivanova A."/>
            <person name="Kulichevskaya I.S."/>
            <person name="Suzina N.E."/>
            <person name="Philippov D.A."/>
            <person name="Rakitin A.L."/>
            <person name="Mardanov A.V."/>
            <person name="Ravin N.V."/>
        </authorList>
    </citation>
    <scope>NUCLEOTIDE SEQUENCE [LARGE SCALE GENOMIC DNA]</scope>
    <source>
        <strain evidence="3 4">M1803</strain>
    </source>
</reference>
<sequence length="106" mass="11110">MFIARVTGHVVATAKDKTLNGQKLFVVEPLNVKYDDANQPSSLGNTGRAIVALDVVGAGEGQLVLVCQGSSARMTEQTKNLPADAVIIGIVDSAQFAGKTFYSARS</sequence>
<dbReference type="RefSeq" id="WP_206293089.1">
    <property type="nucleotide sequence ID" value="NZ_CP063458.1"/>
</dbReference>
<name>A0A7M2WYU6_9BACT</name>
<dbReference type="Pfam" id="PF03319">
    <property type="entry name" value="EutN_CcmL"/>
    <property type="match status" value="1"/>
</dbReference>
<dbReference type="SUPFAM" id="SSF159133">
    <property type="entry name" value="EutN/CcmL-like"/>
    <property type="match status" value="1"/>
</dbReference>
<evidence type="ECO:0000313" key="4">
    <source>
        <dbReference type="Proteomes" id="UP000593765"/>
    </source>
</evidence>
<dbReference type="PANTHER" id="PTHR36539:SF1">
    <property type="entry name" value="BACTERIAL MICROCOMPARTMENT SHELL VERTEX PROTEIN EUTN"/>
    <property type="match status" value="1"/>
</dbReference>
<dbReference type="CDD" id="cd01614">
    <property type="entry name" value="EutN_CcmL"/>
    <property type="match status" value="1"/>
</dbReference>
<organism evidence="3 4">
    <name type="scientific">Humisphaera borealis</name>
    <dbReference type="NCBI Taxonomy" id="2807512"/>
    <lineage>
        <taxon>Bacteria</taxon>
        <taxon>Pseudomonadati</taxon>
        <taxon>Planctomycetota</taxon>
        <taxon>Phycisphaerae</taxon>
        <taxon>Tepidisphaerales</taxon>
        <taxon>Tepidisphaeraceae</taxon>
        <taxon>Humisphaera</taxon>
    </lineage>
</organism>
<dbReference type="Gene3D" id="2.40.50.220">
    <property type="entry name" value="EutN/Ccml"/>
    <property type="match status" value="1"/>
</dbReference>
<dbReference type="KEGG" id="hbs:IPV69_01205"/>
<dbReference type="EMBL" id="CP063458">
    <property type="protein sequence ID" value="QOV90021.1"/>
    <property type="molecule type" value="Genomic_DNA"/>
</dbReference>
<accession>A0A7M2WYU6</accession>
<dbReference type="PANTHER" id="PTHR36539">
    <property type="entry name" value="ETHANOLAMINE UTILIZATION PROTEIN EUTN"/>
    <property type="match status" value="1"/>
</dbReference>
<dbReference type="InterPro" id="IPR004992">
    <property type="entry name" value="EutN_CcmL"/>
</dbReference>
<evidence type="ECO:0000256" key="2">
    <source>
        <dbReference type="ARBA" id="ARBA00024446"/>
    </source>
</evidence>
<dbReference type="Proteomes" id="UP000593765">
    <property type="component" value="Chromosome"/>
</dbReference>